<name>A0ABQ1M5L7_9SPHI</name>
<organism evidence="1 2">
    <name type="scientific">Parapedobacter defluvii</name>
    <dbReference type="NCBI Taxonomy" id="2045106"/>
    <lineage>
        <taxon>Bacteria</taxon>
        <taxon>Pseudomonadati</taxon>
        <taxon>Bacteroidota</taxon>
        <taxon>Sphingobacteriia</taxon>
        <taxon>Sphingobacteriales</taxon>
        <taxon>Sphingobacteriaceae</taxon>
        <taxon>Parapedobacter</taxon>
    </lineage>
</organism>
<gene>
    <name evidence="1" type="ORF">GCM10011386_29050</name>
</gene>
<dbReference type="EMBL" id="BMIK01000010">
    <property type="protein sequence ID" value="GGC35113.1"/>
    <property type="molecule type" value="Genomic_DNA"/>
</dbReference>
<evidence type="ECO:0000313" key="2">
    <source>
        <dbReference type="Proteomes" id="UP000597338"/>
    </source>
</evidence>
<evidence type="ECO:0000313" key="1">
    <source>
        <dbReference type="EMBL" id="GGC35113.1"/>
    </source>
</evidence>
<keyword evidence="2" id="KW-1185">Reference proteome</keyword>
<reference evidence="2" key="1">
    <citation type="journal article" date="2019" name="Int. J. Syst. Evol. Microbiol.">
        <title>The Global Catalogue of Microorganisms (GCM) 10K type strain sequencing project: providing services to taxonomists for standard genome sequencing and annotation.</title>
        <authorList>
            <consortium name="The Broad Institute Genomics Platform"/>
            <consortium name="The Broad Institute Genome Sequencing Center for Infectious Disease"/>
            <person name="Wu L."/>
            <person name="Ma J."/>
        </authorList>
    </citation>
    <scope>NUCLEOTIDE SEQUENCE [LARGE SCALE GENOMIC DNA]</scope>
    <source>
        <strain evidence="2">CGMCC 1.15342</strain>
    </source>
</reference>
<protein>
    <submittedName>
        <fullName evidence="1">Uncharacterized protein</fullName>
    </submittedName>
</protein>
<accession>A0ABQ1M5L7</accession>
<sequence length="61" mass="7125">MSEEVIKELILDGNHIHDIPWFYDEVNRIFMRGADFTLGPRLAVTIAFYWTKLEQPETASV</sequence>
<dbReference type="Proteomes" id="UP000597338">
    <property type="component" value="Unassembled WGS sequence"/>
</dbReference>
<dbReference type="RefSeq" id="WP_188751942.1">
    <property type="nucleotide sequence ID" value="NZ_BMIK01000010.1"/>
</dbReference>
<comment type="caution">
    <text evidence="1">The sequence shown here is derived from an EMBL/GenBank/DDBJ whole genome shotgun (WGS) entry which is preliminary data.</text>
</comment>
<proteinExistence type="predicted"/>